<dbReference type="Gene3D" id="2.60.120.200">
    <property type="match status" value="1"/>
</dbReference>
<dbReference type="InterPro" id="IPR006558">
    <property type="entry name" value="LamG-like"/>
</dbReference>
<feature type="chain" id="PRO_5046047618" evidence="3">
    <location>
        <begin position="26"/>
        <end position="255"/>
    </location>
</feature>
<dbReference type="Proteomes" id="UP001597389">
    <property type="component" value="Unassembled WGS sequence"/>
</dbReference>
<keyword evidence="6" id="KW-1185">Reference proteome</keyword>
<dbReference type="SUPFAM" id="SSF49899">
    <property type="entry name" value="Concanavalin A-like lectins/glucanases"/>
    <property type="match status" value="1"/>
</dbReference>
<evidence type="ECO:0000259" key="4">
    <source>
        <dbReference type="SMART" id="SM00560"/>
    </source>
</evidence>
<dbReference type="RefSeq" id="WP_377089344.1">
    <property type="nucleotide sequence ID" value="NZ_JBHSJL010000014.1"/>
</dbReference>
<evidence type="ECO:0000256" key="2">
    <source>
        <dbReference type="ARBA" id="ARBA00023157"/>
    </source>
</evidence>
<proteinExistence type="predicted"/>
<keyword evidence="1 3" id="KW-0732">Signal</keyword>
<dbReference type="Pfam" id="PF07589">
    <property type="entry name" value="PEP-CTERM"/>
    <property type="match status" value="1"/>
</dbReference>
<sequence>MNIRKKHAIAGMVAALGMSAGNVSAALVAHYTFDNAGNLGENSGSAGLTWNGSSGATAVSGKFGGAAGFVPATDYWNSGFGTAAVDFSNFTVSMHVKAPSAGNWTDFISFNGGGGTLKIEQNSGGHASVYSTNTPGGAAVTIGGGAGPDIRDGGWHQLGLVSSGGTLTLYIDGIAVESAAYAGSGTITGLQLGAEWALGRRTTADIDDVAIYDRALTAGEMAWLNVNVATEAVPEPSSAILIGLGGLGLVLRRKR</sequence>
<evidence type="ECO:0000256" key="3">
    <source>
        <dbReference type="SAM" id="SignalP"/>
    </source>
</evidence>
<dbReference type="NCBIfam" id="TIGR02595">
    <property type="entry name" value="PEP_CTERM"/>
    <property type="match status" value="1"/>
</dbReference>
<feature type="domain" description="LamG-like jellyroll fold" evidence="4">
    <location>
        <begin position="88"/>
        <end position="219"/>
    </location>
</feature>
<dbReference type="InterPro" id="IPR013320">
    <property type="entry name" value="ConA-like_dom_sf"/>
</dbReference>
<accession>A0ABW4ZB30</accession>
<dbReference type="InterPro" id="IPR013424">
    <property type="entry name" value="Ice-binding_C"/>
</dbReference>
<evidence type="ECO:0000313" key="5">
    <source>
        <dbReference type="EMBL" id="MFD2158827.1"/>
    </source>
</evidence>
<evidence type="ECO:0000256" key="1">
    <source>
        <dbReference type="ARBA" id="ARBA00022729"/>
    </source>
</evidence>
<dbReference type="EMBL" id="JBHUJB010000034">
    <property type="protein sequence ID" value="MFD2158827.1"/>
    <property type="molecule type" value="Genomic_DNA"/>
</dbReference>
<reference evidence="6" key="1">
    <citation type="journal article" date="2019" name="Int. J. Syst. Evol. Microbiol.">
        <title>The Global Catalogue of Microorganisms (GCM) 10K type strain sequencing project: providing services to taxonomists for standard genome sequencing and annotation.</title>
        <authorList>
            <consortium name="The Broad Institute Genomics Platform"/>
            <consortium name="The Broad Institute Genome Sequencing Center for Infectious Disease"/>
            <person name="Wu L."/>
            <person name="Ma J."/>
        </authorList>
    </citation>
    <scope>NUCLEOTIDE SEQUENCE [LARGE SCALE GENOMIC DNA]</scope>
    <source>
        <strain evidence="6">CCUG 57942</strain>
    </source>
</reference>
<organism evidence="5 6">
    <name type="scientific">Rubritalea tangerina</name>
    <dbReference type="NCBI Taxonomy" id="430798"/>
    <lineage>
        <taxon>Bacteria</taxon>
        <taxon>Pseudomonadati</taxon>
        <taxon>Verrucomicrobiota</taxon>
        <taxon>Verrucomicrobiia</taxon>
        <taxon>Verrucomicrobiales</taxon>
        <taxon>Rubritaleaceae</taxon>
        <taxon>Rubritalea</taxon>
    </lineage>
</organism>
<feature type="signal peptide" evidence="3">
    <location>
        <begin position="1"/>
        <end position="25"/>
    </location>
</feature>
<name>A0ABW4ZB30_9BACT</name>
<dbReference type="Pfam" id="PF13385">
    <property type="entry name" value="Laminin_G_3"/>
    <property type="match status" value="1"/>
</dbReference>
<dbReference type="SMART" id="SM00560">
    <property type="entry name" value="LamGL"/>
    <property type="match status" value="1"/>
</dbReference>
<keyword evidence="2" id="KW-1015">Disulfide bond</keyword>
<protein>
    <submittedName>
        <fullName evidence="5">LamG domain-containing protein</fullName>
    </submittedName>
</protein>
<gene>
    <name evidence="5" type="ORF">ACFSW8_07965</name>
</gene>
<comment type="caution">
    <text evidence="5">The sequence shown here is derived from an EMBL/GenBank/DDBJ whole genome shotgun (WGS) entry which is preliminary data.</text>
</comment>
<evidence type="ECO:0000313" key="6">
    <source>
        <dbReference type="Proteomes" id="UP001597389"/>
    </source>
</evidence>